<dbReference type="GO" id="GO:0005524">
    <property type="term" value="F:ATP binding"/>
    <property type="evidence" value="ECO:0007669"/>
    <property type="project" value="UniProtKB-KW"/>
</dbReference>
<evidence type="ECO:0000313" key="9">
    <source>
        <dbReference type="Proteomes" id="UP001226867"/>
    </source>
</evidence>
<gene>
    <name evidence="8" type="ORF">J2W36_002569</name>
</gene>
<feature type="domain" description="ABC transporter" evidence="7">
    <location>
        <begin position="15"/>
        <end position="249"/>
    </location>
</feature>
<evidence type="ECO:0000256" key="6">
    <source>
        <dbReference type="ARBA" id="ARBA00022970"/>
    </source>
</evidence>
<dbReference type="PANTHER" id="PTHR43820">
    <property type="entry name" value="HIGH-AFFINITY BRANCHED-CHAIN AMINO ACID TRANSPORT ATP-BINDING PROTEIN LIVF"/>
    <property type="match status" value="1"/>
</dbReference>
<accession>A0ABT9S7H7</accession>
<comment type="similarity">
    <text evidence="1">Belongs to the ABC transporter superfamily.</text>
</comment>
<keyword evidence="6" id="KW-0029">Amino-acid transport</keyword>
<evidence type="ECO:0000256" key="3">
    <source>
        <dbReference type="ARBA" id="ARBA00022475"/>
    </source>
</evidence>
<dbReference type="Proteomes" id="UP001226867">
    <property type="component" value="Unassembled WGS sequence"/>
</dbReference>
<dbReference type="SMART" id="SM00382">
    <property type="entry name" value="AAA"/>
    <property type="match status" value="1"/>
</dbReference>
<keyword evidence="5 8" id="KW-0067">ATP-binding</keyword>
<name>A0ABT9S7H7_9BURK</name>
<dbReference type="InterPro" id="IPR027417">
    <property type="entry name" value="P-loop_NTPase"/>
</dbReference>
<keyword evidence="3" id="KW-1003">Cell membrane</keyword>
<protein>
    <submittedName>
        <fullName evidence="8">Branched-chain amino acid transport system ATP-binding protein</fullName>
    </submittedName>
</protein>
<dbReference type="InterPro" id="IPR003593">
    <property type="entry name" value="AAA+_ATPase"/>
</dbReference>
<evidence type="ECO:0000256" key="5">
    <source>
        <dbReference type="ARBA" id="ARBA00022840"/>
    </source>
</evidence>
<proteinExistence type="inferred from homology"/>
<sequence length="249" mass="27001">MTTTTTSATPTATLLEANGIEAGYGASQVLFGIDIDIRAGEVLALLGRNGMGKSTLLKVLTGTLKPLRGNVRFAGAEIGGARPDAIARRGVAIVPEGRHVFPNLSVDEHLRAFARPRADAPQQAPRWTVDALYGLFPRLGERRNNAGNQLSGGEQQMLAIARALSTHPRLMILDEATEGLAPVIREEIWRCLATLKAEGEAILVVDKYVQRLLPLADRHLILERGRVVWQGDSAALDADRTLWTRYLGV</sequence>
<dbReference type="InterPro" id="IPR003439">
    <property type="entry name" value="ABC_transporter-like_ATP-bd"/>
</dbReference>
<evidence type="ECO:0000313" key="8">
    <source>
        <dbReference type="EMBL" id="MDP9900306.1"/>
    </source>
</evidence>
<dbReference type="CDD" id="cd03224">
    <property type="entry name" value="ABC_TM1139_LivF_branched"/>
    <property type="match status" value="1"/>
</dbReference>
<evidence type="ECO:0000256" key="4">
    <source>
        <dbReference type="ARBA" id="ARBA00022741"/>
    </source>
</evidence>
<dbReference type="Pfam" id="PF00005">
    <property type="entry name" value="ABC_tran"/>
    <property type="match status" value="1"/>
</dbReference>
<dbReference type="SUPFAM" id="SSF52540">
    <property type="entry name" value="P-loop containing nucleoside triphosphate hydrolases"/>
    <property type="match status" value="1"/>
</dbReference>
<evidence type="ECO:0000259" key="7">
    <source>
        <dbReference type="PROSITE" id="PS50893"/>
    </source>
</evidence>
<organism evidence="8 9">
    <name type="scientific">Variovorax ginsengisoli</name>
    <dbReference type="NCBI Taxonomy" id="363844"/>
    <lineage>
        <taxon>Bacteria</taxon>
        <taxon>Pseudomonadati</taxon>
        <taxon>Pseudomonadota</taxon>
        <taxon>Betaproteobacteria</taxon>
        <taxon>Burkholderiales</taxon>
        <taxon>Comamonadaceae</taxon>
        <taxon>Variovorax</taxon>
    </lineage>
</organism>
<reference evidence="8 9" key="1">
    <citation type="submission" date="2023-07" db="EMBL/GenBank/DDBJ databases">
        <title>Sorghum-associated microbial communities from plants grown in Nebraska, USA.</title>
        <authorList>
            <person name="Schachtman D."/>
        </authorList>
    </citation>
    <scope>NUCLEOTIDE SEQUENCE [LARGE SCALE GENOMIC DNA]</scope>
    <source>
        <strain evidence="8 9">DS1607</strain>
    </source>
</reference>
<dbReference type="PANTHER" id="PTHR43820:SF2">
    <property type="entry name" value="ABC TRANSPORTER ATP-BINDING PROTEIN"/>
    <property type="match status" value="1"/>
</dbReference>
<evidence type="ECO:0000256" key="2">
    <source>
        <dbReference type="ARBA" id="ARBA00022448"/>
    </source>
</evidence>
<dbReference type="EMBL" id="JAUSRO010000007">
    <property type="protein sequence ID" value="MDP9900306.1"/>
    <property type="molecule type" value="Genomic_DNA"/>
</dbReference>
<dbReference type="InterPro" id="IPR017871">
    <property type="entry name" value="ABC_transporter-like_CS"/>
</dbReference>
<dbReference type="RefSeq" id="WP_370869311.1">
    <property type="nucleotide sequence ID" value="NZ_JAUSRO010000007.1"/>
</dbReference>
<keyword evidence="2" id="KW-0813">Transport</keyword>
<comment type="caution">
    <text evidence="8">The sequence shown here is derived from an EMBL/GenBank/DDBJ whole genome shotgun (WGS) entry which is preliminary data.</text>
</comment>
<keyword evidence="3" id="KW-0472">Membrane</keyword>
<dbReference type="PROSITE" id="PS00211">
    <property type="entry name" value="ABC_TRANSPORTER_1"/>
    <property type="match status" value="1"/>
</dbReference>
<evidence type="ECO:0000256" key="1">
    <source>
        <dbReference type="ARBA" id="ARBA00005417"/>
    </source>
</evidence>
<dbReference type="Gene3D" id="3.40.50.300">
    <property type="entry name" value="P-loop containing nucleotide triphosphate hydrolases"/>
    <property type="match status" value="1"/>
</dbReference>
<dbReference type="InterPro" id="IPR052156">
    <property type="entry name" value="BCAA_Transport_ATP-bd_LivF"/>
</dbReference>
<keyword evidence="9" id="KW-1185">Reference proteome</keyword>
<keyword evidence="4" id="KW-0547">Nucleotide-binding</keyword>
<dbReference type="PROSITE" id="PS50893">
    <property type="entry name" value="ABC_TRANSPORTER_2"/>
    <property type="match status" value="1"/>
</dbReference>